<dbReference type="Pfam" id="PF19474">
    <property type="entry name" value="DUF6011"/>
    <property type="match status" value="1"/>
</dbReference>
<gene>
    <name evidence="1" type="ORF">RL38J1_055</name>
</gene>
<accession>A0A6B9J2X0</accession>
<dbReference type="EMBL" id="MN549360">
    <property type="protein sequence ID" value="QGZ13943.1"/>
    <property type="molecule type" value="Genomic_DNA"/>
</dbReference>
<name>A0A6B9J2X0_9CAUD</name>
<reference evidence="1 2" key="1">
    <citation type="submission" date="2019-10" db="EMBL/GenBank/DDBJ databases">
        <title>Complete genome sequence of bacteriophage vB_RLeM_RL38JI.</title>
        <authorList>
            <person name="Gunathilake D."/>
            <person name="Bhat S."/>
            <person name="Yost C.K."/>
            <person name="Hynes M.F."/>
        </authorList>
    </citation>
    <scope>NUCLEOTIDE SEQUENCE [LARGE SCALE GENOMIC DNA]</scope>
</reference>
<dbReference type="Proteomes" id="UP000436513">
    <property type="component" value="Segment"/>
</dbReference>
<proteinExistence type="predicted"/>
<evidence type="ECO:0000313" key="1">
    <source>
        <dbReference type="EMBL" id="QGZ13943.1"/>
    </source>
</evidence>
<dbReference type="InterPro" id="IPR046053">
    <property type="entry name" value="DUF6011"/>
</dbReference>
<organism evidence="1 2">
    <name type="scientific">Rhizobium phage RL38J1</name>
    <dbReference type="NCBI Taxonomy" id="2663232"/>
    <lineage>
        <taxon>Viruses</taxon>
        <taxon>Duplodnaviria</taxon>
        <taxon>Heunggongvirae</taxon>
        <taxon>Uroviricota</taxon>
        <taxon>Caudoviricetes</taxon>
        <taxon>Pootjesviridae</taxon>
        <taxon>Innesvirus</taxon>
        <taxon>Innesvirus RL38J1</taxon>
    </lineage>
</organism>
<protein>
    <submittedName>
        <fullName evidence="1">Uncharacterized protein</fullName>
    </submittedName>
</protein>
<sequence>MNAVMTSHSDISRFIFAGKSIFTLRSRRTDDHFTYKVKKRKEGLYYVFVLSEGFEYIGIINDRRQFIPSKKDGRSLDELALRAFKWSIDHIENGKVPSELEFYHEGRCARCVRRLTDPVSLKTGFGPECRTKIFCN</sequence>
<keyword evidence="2" id="KW-1185">Reference proteome</keyword>
<evidence type="ECO:0000313" key="2">
    <source>
        <dbReference type="Proteomes" id="UP000436513"/>
    </source>
</evidence>